<dbReference type="GO" id="GO:0046983">
    <property type="term" value="F:protein dimerization activity"/>
    <property type="evidence" value="ECO:0007669"/>
    <property type="project" value="InterPro"/>
</dbReference>
<dbReference type="NCBIfam" id="TIGR00229">
    <property type="entry name" value="sensory_box"/>
    <property type="match status" value="1"/>
</dbReference>
<feature type="domain" description="Phytochrome chromophore attachment site" evidence="12">
    <location>
        <begin position="654"/>
        <end position="705"/>
    </location>
</feature>
<dbReference type="Gene3D" id="1.20.5.1930">
    <property type="match status" value="1"/>
</dbReference>
<evidence type="ECO:0000259" key="14">
    <source>
        <dbReference type="PROSITE" id="PS50112"/>
    </source>
</evidence>
<dbReference type="GO" id="GO:0005524">
    <property type="term" value="F:ATP binding"/>
    <property type="evidence" value="ECO:0007669"/>
    <property type="project" value="UniProtKB-KW"/>
</dbReference>
<protein>
    <recommendedName>
        <fullName evidence="3">histidine kinase</fullName>
        <ecNumber evidence="3">2.7.13.3</ecNumber>
    </recommendedName>
</protein>
<proteinExistence type="inferred from homology"/>
<feature type="coiled-coil region" evidence="10">
    <location>
        <begin position="1307"/>
        <end position="1334"/>
    </location>
</feature>
<dbReference type="Proteomes" id="UP001162834">
    <property type="component" value="Chromosome"/>
</dbReference>
<keyword evidence="10" id="KW-0175">Coiled coil</keyword>
<evidence type="ECO:0000313" key="16">
    <source>
        <dbReference type="EMBL" id="UGS37156.1"/>
    </source>
</evidence>
<dbReference type="EC" id="2.7.13.3" evidence="3"/>
<evidence type="ECO:0000256" key="11">
    <source>
        <dbReference type="SAM" id="MobiDB-lite"/>
    </source>
</evidence>
<dbReference type="Pfam" id="PF02518">
    <property type="entry name" value="HATPase_c"/>
    <property type="match status" value="1"/>
</dbReference>
<feature type="compositionally biased region" description="Basic and acidic residues" evidence="11">
    <location>
        <begin position="302"/>
        <end position="313"/>
    </location>
</feature>
<feature type="domain" description="PAS" evidence="14">
    <location>
        <begin position="339"/>
        <end position="410"/>
    </location>
</feature>
<dbReference type="Pfam" id="PF07730">
    <property type="entry name" value="HisKA_3"/>
    <property type="match status" value="1"/>
</dbReference>
<dbReference type="InterPro" id="IPR003018">
    <property type="entry name" value="GAF"/>
</dbReference>
<dbReference type="KEGG" id="sbae:DSM104329_03571"/>
<dbReference type="InterPro" id="IPR016132">
    <property type="entry name" value="Phyto_chromo_attachment"/>
</dbReference>
<keyword evidence="4" id="KW-0597">Phosphoprotein</keyword>
<keyword evidence="17" id="KW-1185">Reference proteome</keyword>
<feature type="domain" description="PAC" evidence="15">
    <location>
        <begin position="417"/>
        <end position="466"/>
    </location>
</feature>
<dbReference type="InterPro" id="IPR050482">
    <property type="entry name" value="Sensor_HK_TwoCompSys"/>
</dbReference>
<dbReference type="PROSITE" id="PS50109">
    <property type="entry name" value="HIS_KIN"/>
    <property type="match status" value="1"/>
</dbReference>
<dbReference type="SMART" id="SM00065">
    <property type="entry name" value="GAF"/>
    <property type="match status" value="6"/>
</dbReference>
<dbReference type="GO" id="GO:0000155">
    <property type="term" value="F:phosphorelay sensor kinase activity"/>
    <property type="evidence" value="ECO:0007669"/>
    <property type="project" value="InterPro"/>
</dbReference>
<dbReference type="RefSeq" id="WP_259311218.1">
    <property type="nucleotide sequence ID" value="NZ_CP087164.1"/>
</dbReference>
<dbReference type="SUPFAM" id="SSF55874">
    <property type="entry name" value="ATPase domain of HSP90 chaperone/DNA topoisomerase II/histidine kinase"/>
    <property type="match status" value="1"/>
</dbReference>
<evidence type="ECO:0000256" key="10">
    <source>
        <dbReference type="SAM" id="Coils"/>
    </source>
</evidence>
<dbReference type="SUPFAM" id="SSF55781">
    <property type="entry name" value="GAF domain-like"/>
    <property type="match status" value="6"/>
</dbReference>
<dbReference type="EMBL" id="CP087164">
    <property type="protein sequence ID" value="UGS37156.1"/>
    <property type="molecule type" value="Genomic_DNA"/>
</dbReference>
<comment type="similarity">
    <text evidence="2">In the N-terminal section; belongs to the phytochrome family.</text>
</comment>
<comment type="catalytic activity">
    <reaction evidence="1">
        <text>ATP + protein L-histidine = ADP + protein N-phospho-L-histidine.</text>
        <dbReference type="EC" id="2.7.13.3"/>
    </reaction>
</comment>
<evidence type="ECO:0000259" key="15">
    <source>
        <dbReference type="PROSITE" id="PS50113"/>
    </source>
</evidence>
<evidence type="ECO:0000256" key="8">
    <source>
        <dbReference type="ARBA" id="ARBA00022840"/>
    </source>
</evidence>
<dbReference type="PROSITE" id="PS50046">
    <property type="entry name" value="PHYTOCHROME_2"/>
    <property type="match status" value="1"/>
</dbReference>
<dbReference type="SMART" id="SM00091">
    <property type="entry name" value="PAS"/>
    <property type="match status" value="1"/>
</dbReference>
<dbReference type="PROSITE" id="PS50113">
    <property type="entry name" value="PAC"/>
    <property type="match status" value="1"/>
</dbReference>
<dbReference type="InterPro" id="IPR005467">
    <property type="entry name" value="His_kinase_dom"/>
</dbReference>
<evidence type="ECO:0000256" key="1">
    <source>
        <dbReference type="ARBA" id="ARBA00000085"/>
    </source>
</evidence>
<dbReference type="Gene3D" id="3.30.565.10">
    <property type="entry name" value="Histidine kinase-like ATPase, C-terminal domain"/>
    <property type="match status" value="1"/>
</dbReference>
<keyword evidence="5" id="KW-0808">Transferase</keyword>
<dbReference type="PANTHER" id="PTHR24421:SF10">
    <property type="entry name" value="NITRATE_NITRITE SENSOR PROTEIN NARQ"/>
    <property type="match status" value="1"/>
</dbReference>
<dbReference type="InterPro" id="IPR013767">
    <property type="entry name" value="PAS_fold"/>
</dbReference>
<dbReference type="InterPro" id="IPR000014">
    <property type="entry name" value="PAS"/>
</dbReference>
<keyword evidence="8" id="KW-0067">ATP-binding</keyword>
<evidence type="ECO:0000256" key="2">
    <source>
        <dbReference type="ARBA" id="ARBA00006402"/>
    </source>
</evidence>
<dbReference type="GO" id="GO:0016020">
    <property type="term" value="C:membrane"/>
    <property type="evidence" value="ECO:0007669"/>
    <property type="project" value="InterPro"/>
</dbReference>
<dbReference type="GO" id="GO:0006355">
    <property type="term" value="P:regulation of DNA-templated transcription"/>
    <property type="evidence" value="ECO:0007669"/>
    <property type="project" value="InterPro"/>
</dbReference>
<feature type="region of interest" description="Disordered" evidence="11">
    <location>
        <begin position="294"/>
        <end position="322"/>
    </location>
</feature>
<name>A0A9E7C185_9ACTN</name>
<keyword evidence="6" id="KW-0547">Nucleotide-binding</keyword>
<dbReference type="InterPro" id="IPR029016">
    <property type="entry name" value="GAF-like_dom_sf"/>
</dbReference>
<dbReference type="CDD" id="cd16917">
    <property type="entry name" value="HATPase_UhpB-NarQ-NarX-like"/>
    <property type="match status" value="1"/>
</dbReference>
<dbReference type="Pfam" id="PF01590">
    <property type="entry name" value="GAF"/>
    <property type="match status" value="6"/>
</dbReference>
<dbReference type="Gene3D" id="3.30.450.40">
    <property type="match status" value="7"/>
</dbReference>
<evidence type="ECO:0000256" key="4">
    <source>
        <dbReference type="ARBA" id="ARBA00022553"/>
    </source>
</evidence>
<evidence type="ECO:0000313" key="17">
    <source>
        <dbReference type="Proteomes" id="UP001162834"/>
    </source>
</evidence>
<dbReference type="PROSITE" id="PS50112">
    <property type="entry name" value="PAS"/>
    <property type="match status" value="1"/>
</dbReference>
<dbReference type="Gene3D" id="3.30.450.20">
    <property type="entry name" value="PAS domain"/>
    <property type="match status" value="1"/>
</dbReference>
<dbReference type="CDD" id="cd00130">
    <property type="entry name" value="PAS"/>
    <property type="match status" value="1"/>
</dbReference>
<keyword evidence="7" id="KW-0418">Kinase</keyword>
<sequence length="1716" mass="183091">MLQRRWDHLVGEGALGEGALGPELPPEMTAGLRPAIVDSWRRTLATGLEAIDPLPAIEADPSETRERWLEHPLGLLRHVLAEPLQMLAEESNSLVQVTDASGLTLYLGGAEWLKAKAAEMNLVEGARCSETVNGTNGVGTALAADHPVQVFAFEHFSYHHREWVCSGAPIHDPVSGRLMGVIDLSSPWRIAHPGSLELVAGAARTTEQCLLEHRRDQDDRLRRRYGDLTTKSSDLLVNREGYLLIGDRLAHPKPLDIPESGGEIAMGDGSLAVAEPLGQGEAYLVRRSDRRRARAAPGEALGRAEERAREPGRKRAAPPRGDACERAAEVEEGWPRPRAGEHLSAYLEAAIDCVIVADASGRIVEFNPAAERTFGYSRTEALGRTMAELIVPPSLRERHSAAFARFVKTREGNMLGRRVELTGMRADGSEFPVELALSLVEAEPVLICGALRDISATKRAERHLRELAEEQAALRQVATLVAYESSPERLVAVVAEEVARVFEVSLVRLIRYEPTAAVVVGGFSETGDEPFPIGSRWQFDTPGLLATIRRTGRAARVEDYEQVPGDSAGAVRAAGMRSAVGSPIVVGGGVWGAMVLLSPRSASLPEDTGARLADFTDLVATALANAESRAALSQLADEQAALRRVATLVAREASPVELLETVAEEVARVLDVEAVGMLRFERDGTATLVAQSDTPWDPPPLGARFTLEGENVVTAVFRTREAARLDDWAKATGPVAEMARVLGIRSSVATPIVAEGRLWGTLIAVTSQSEPLPLETDSRIAEFTELVATAIANAEARDELSRLVEEQAALRRVATLVAEGAAPAEVFDAVIAEVGQLLGAAQTGLARYENEHEISVLAIRGQSPEIVRTGVRLPLDGDSVNARILRTGRSARLDFAEGGSGTIAEVLRRDDVNATVGAPIVVDGALWGVIAASWRGDDQPPANAEKRVEKFTELVATAIANTESRAELAASEARARALAGEQAALRRVATLVAKGTSSDELFAAVVREVADVIDVPLVALQRYGPDRTFTMVGIAGETSFTVGSRWPVEDEGVAGMILATGRPARKQDYTTMPGPLGAAVREDGMLSIVGVPIVVDGSIWGFMTGAAKQGARIPAGTEEHFARFTELVATAIADSQARDRLAQLAYEQAALRRVATMVARAPVSEQLFSTVAREVASVLDAPGVIVTRYDADGTALTLGEAFRPDLAGAERFLGVGTRTPREPGSLAAAVFDTRGPARVDDFSTAPGMVGELARAAQLGSGCAGPIVVNGAVWGKMCVFSRAGVPLPAGTEDRLHDFIELVATAIANYEARAELAASEARARELADEQAALRRVATLVARGVSPEEIFSAVTNEMGGLFDSSQAYVGRFEADGSAMVVVGVSDGIRGVSTGSRWELEDYMASTLVHRTGRHARVERSDFEHISGRMADLLREIGAVSSVGAPIVVEGQQWGFVTVTAMNKRLPVNAEKRLEKFAELLGTAIANADSRAELAASRARIVAAGDDARRRIERDLHDGAQQRLVTLTVALRRAGAKLPTGADELRADLTRVADGLTMAIDELRELSRGIHPSILSEGGLSPALKALGRRSPVRVKLDMGFEQRLPDHVEVAAYYTVSEALTNASKHANATRVWVSLRVEDDMLVLSIRDNGVGGADSNRGSGLTGLRDRIEALGGRIQIESPSGSGTLIEVEIPIAGTADSNRKPNELLAQATMPYASG</sequence>
<organism evidence="16 17">
    <name type="scientific">Capillimicrobium parvum</name>
    <dbReference type="NCBI Taxonomy" id="2884022"/>
    <lineage>
        <taxon>Bacteria</taxon>
        <taxon>Bacillati</taxon>
        <taxon>Actinomycetota</taxon>
        <taxon>Thermoleophilia</taxon>
        <taxon>Solirubrobacterales</taxon>
        <taxon>Capillimicrobiaceae</taxon>
        <taxon>Capillimicrobium</taxon>
    </lineage>
</organism>
<accession>A0A9E7C185</accession>
<dbReference type="PANTHER" id="PTHR24421">
    <property type="entry name" value="NITRATE/NITRITE SENSOR PROTEIN NARX-RELATED"/>
    <property type="match status" value="1"/>
</dbReference>
<evidence type="ECO:0000256" key="7">
    <source>
        <dbReference type="ARBA" id="ARBA00022777"/>
    </source>
</evidence>
<gene>
    <name evidence="16" type="ORF">DSM104329_03571</name>
</gene>
<evidence type="ECO:0000256" key="3">
    <source>
        <dbReference type="ARBA" id="ARBA00012438"/>
    </source>
</evidence>
<feature type="domain" description="Histidine kinase" evidence="13">
    <location>
        <begin position="1613"/>
        <end position="1694"/>
    </location>
</feature>
<evidence type="ECO:0000259" key="12">
    <source>
        <dbReference type="PROSITE" id="PS50046"/>
    </source>
</evidence>
<dbReference type="Pfam" id="PF00989">
    <property type="entry name" value="PAS"/>
    <property type="match status" value="1"/>
</dbReference>
<evidence type="ECO:0000256" key="9">
    <source>
        <dbReference type="ARBA" id="ARBA00023012"/>
    </source>
</evidence>
<dbReference type="InterPro" id="IPR036890">
    <property type="entry name" value="HATPase_C_sf"/>
</dbReference>
<dbReference type="InterPro" id="IPR000700">
    <property type="entry name" value="PAS-assoc_C"/>
</dbReference>
<keyword evidence="9" id="KW-0902">Two-component regulatory system</keyword>
<dbReference type="SUPFAM" id="SSF55785">
    <property type="entry name" value="PYP-like sensor domain (PAS domain)"/>
    <property type="match status" value="1"/>
</dbReference>
<reference evidence="16" key="1">
    <citation type="journal article" date="2022" name="Int. J. Syst. Evol. Microbiol.">
        <title>Pseudomonas aegrilactucae sp. nov. and Pseudomonas morbosilactucae sp. nov., pathogens causing bacterial rot of lettuce in Japan.</title>
        <authorList>
            <person name="Sawada H."/>
            <person name="Fujikawa T."/>
            <person name="Satou M."/>
        </authorList>
    </citation>
    <scope>NUCLEOTIDE SEQUENCE</scope>
    <source>
        <strain evidence="16">0166_1</strain>
    </source>
</reference>
<evidence type="ECO:0000256" key="5">
    <source>
        <dbReference type="ARBA" id="ARBA00022679"/>
    </source>
</evidence>
<evidence type="ECO:0000256" key="6">
    <source>
        <dbReference type="ARBA" id="ARBA00022741"/>
    </source>
</evidence>
<dbReference type="SMART" id="SM00387">
    <property type="entry name" value="HATPase_c"/>
    <property type="match status" value="1"/>
</dbReference>
<evidence type="ECO:0000259" key="13">
    <source>
        <dbReference type="PROSITE" id="PS50109"/>
    </source>
</evidence>
<dbReference type="Pfam" id="PF13185">
    <property type="entry name" value="GAF_2"/>
    <property type="match status" value="1"/>
</dbReference>
<dbReference type="InterPro" id="IPR035965">
    <property type="entry name" value="PAS-like_dom_sf"/>
</dbReference>
<dbReference type="InterPro" id="IPR003594">
    <property type="entry name" value="HATPase_dom"/>
</dbReference>
<dbReference type="InterPro" id="IPR011712">
    <property type="entry name" value="Sig_transdc_His_kin_sub3_dim/P"/>
</dbReference>